<evidence type="ECO:0000256" key="2">
    <source>
        <dbReference type="ARBA" id="ARBA00022478"/>
    </source>
</evidence>
<evidence type="ECO:0000259" key="8">
    <source>
        <dbReference type="Pfam" id="PF04997"/>
    </source>
</evidence>
<keyword evidence="3" id="KW-0808">Transferase</keyword>
<dbReference type="EMBL" id="OA884305">
    <property type="protein sequence ID" value="CAD7280603.1"/>
    <property type="molecule type" value="Genomic_DNA"/>
</dbReference>
<dbReference type="Gene3D" id="4.10.860.120">
    <property type="entry name" value="RNA polymerase II, clamp domain"/>
    <property type="match status" value="1"/>
</dbReference>
<protein>
    <recommendedName>
        <fullName evidence="1">DNA-directed RNA polymerase</fullName>
        <ecNumber evidence="1">2.7.7.6</ecNumber>
    </recommendedName>
</protein>
<feature type="domain" description="RNA polymerase Rpb1" evidence="8">
    <location>
        <begin position="13"/>
        <end position="111"/>
    </location>
</feature>
<evidence type="ECO:0000256" key="5">
    <source>
        <dbReference type="ARBA" id="ARBA00022723"/>
    </source>
</evidence>
<proteinExistence type="predicted"/>
<dbReference type="AlphaFoldDB" id="A0A7R9GGZ3"/>
<dbReference type="InterPro" id="IPR007080">
    <property type="entry name" value="RNA_pol_Rpb1_1"/>
</dbReference>
<dbReference type="EC" id="2.7.7.6" evidence="1"/>
<evidence type="ECO:0000256" key="1">
    <source>
        <dbReference type="ARBA" id="ARBA00012418"/>
    </source>
</evidence>
<evidence type="ECO:0000313" key="10">
    <source>
        <dbReference type="Proteomes" id="UP000678499"/>
    </source>
</evidence>
<dbReference type="InterPro" id="IPR015700">
    <property type="entry name" value="RPC1"/>
</dbReference>
<evidence type="ECO:0000256" key="7">
    <source>
        <dbReference type="ARBA" id="ARBA00023163"/>
    </source>
</evidence>
<keyword evidence="5" id="KW-0479">Metal-binding</keyword>
<dbReference type="PANTHER" id="PTHR48446:SF1">
    <property type="entry name" value="DNA-DIRECTED RNA POLYMERASE SUBUNIT BETA' N-TERMINAL SECTION"/>
    <property type="match status" value="1"/>
</dbReference>
<dbReference type="GO" id="GO:0046872">
    <property type="term" value="F:metal ion binding"/>
    <property type="evidence" value="ECO:0007669"/>
    <property type="project" value="UniProtKB-KW"/>
</dbReference>
<dbReference type="GO" id="GO:0003899">
    <property type="term" value="F:DNA-directed RNA polymerase activity"/>
    <property type="evidence" value="ECO:0007669"/>
    <property type="project" value="UniProtKB-EC"/>
</dbReference>
<name>A0A7R9GGZ3_9CRUS</name>
<reference evidence="9" key="1">
    <citation type="submission" date="2020-11" db="EMBL/GenBank/DDBJ databases">
        <authorList>
            <person name="Tran Van P."/>
        </authorList>
    </citation>
    <scope>NUCLEOTIDE SEQUENCE</scope>
</reference>
<keyword evidence="6" id="KW-0862">Zinc</keyword>
<dbReference type="SUPFAM" id="SSF64484">
    <property type="entry name" value="beta and beta-prime subunits of DNA dependent RNA-polymerase"/>
    <property type="match status" value="1"/>
</dbReference>
<dbReference type="InterPro" id="IPR044893">
    <property type="entry name" value="RNA_pol_Rpb1_clamp_domain"/>
</dbReference>
<keyword evidence="4" id="KW-0548">Nucleotidyltransferase</keyword>
<evidence type="ECO:0000256" key="3">
    <source>
        <dbReference type="ARBA" id="ARBA00022679"/>
    </source>
</evidence>
<dbReference type="EMBL" id="CAJPEX010002268">
    <property type="protein sequence ID" value="CAG0920755.1"/>
    <property type="molecule type" value="Genomic_DNA"/>
</dbReference>
<keyword evidence="2" id="KW-0240">DNA-directed RNA polymerase</keyword>
<evidence type="ECO:0000256" key="4">
    <source>
        <dbReference type="ARBA" id="ARBA00022695"/>
    </source>
</evidence>
<dbReference type="GO" id="GO:0006351">
    <property type="term" value="P:DNA-templated transcription"/>
    <property type="evidence" value="ECO:0007669"/>
    <property type="project" value="InterPro"/>
</dbReference>
<organism evidence="9">
    <name type="scientific">Notodromas monacha</name>
    <dbReference type="NCBI Taxonomy" id="399045"/>
    <lineage>
        <taxon>Eukaryota</taxon>
        <taxon>Metazoa</taxon>
        <taxon>Ecdysozoa</taxon>
        <taxon>Arthropoda</taxon>
        <taxon>Crustacea</taxon>
        <taxon>Oligostraca</taxon>
        <taxon>Ostracoda</taxon>
        <taxon>Podocopa</taxon>
        <taxon>Podocopida</taxon>
        <taxon>Cypridocopina</taxon>
        <taxon>Cypridoidea</taxon>
        <taxon>Cyprididae</taxon>
        <taxon>Notodromas</taxon>
    </lineage>
</organism>
<gene>
    <name evidence="9" type="ORF">NMOB1V02_LOCUS8261</name>
</gene>
<keyword evidence="7" id="KW-0804">Transcription</keyword>
<evidence type="ECO:0000313" key="9">
    <source>
        <dbReference type="EMBL" id="CAD7280603.1"/>
    </source>
</evidence>
<dbReference type="PANTHER" id="PTHR48446">
    <property type="entry name" value="DNA-DIRECTED RNA POLYMERASE SUBUNIT BETA' N-TERMINAL SECTION"/>
    <property type="match status" value="1"/>
</dbReference>
<evidence type="ECO:0000256" key="6">
    <source>
        <dbReference type="ARBA" id="ARBA00022833"/>
    </source>
</evidence>
<accession>A0A7R9GGZ3</accession>
<dbReference type="GO" id="GO:0000428">
    <property type="term" value="C:DNA-directed RNA polymerase complex"/>
    <property type="evidence" value="ECO:0007669"/>
    <property type="project" value="UniProtKB-KW"/>
</dbReference>
<dbReference type="Pfam" id="PF04997">
    <property type="entry name" value="RNA_pol_Rpb1_1"/>
    <property type="match status" value="1"/>
</dbReference>
<sequence length="125" mass="13907">MVKEQFQEPDVVHKISHVCFGMQSGAEIQQSAHLHVVANRLYEAERTEVPMPYGVLDRRLGTSVKDGICSTCGENLATCVGHFGYIDLELPVYHIGYFRDTINCLSSICKVTALKEKLNLSFVGC</sequence>
<keyword evidence="10" id="KW-1185">Reference proteome</keyword>
<dbReference type="GO" id="GO:0003677">
    <property type="term" value="F:DNA binding"/>
    <property type="evidence" value="ECO:0007669"/>
    <property type="project" value="InterPro"/>
</dbReference>
<dbReference type="Proteomes" id="UP000678499">
    <property type="component" value="Unassembled WGS sequence"/>
</dbReference>
<dbReference type="FunFam" id="4.10.860.120:FF:000004">
    <property type="entry name" value="DNA-directed RNA polymerase subunit"/>
    <property type="match status" value="1"/>
</dbReference>
<dbReference type="OrthoDB" id="270392at2759"/>